<gene>
    <name evidence="2" type="ORF">SD37_16355</name>
</gene>
<dbReference type="Pfam" id="PF13466">
    <property type="entry name" value="STAS_2"/>
    <property type="match status" value="1"/>
</dbReference>
<dbReference type="InterPro" id="IPR036513">
    <property type="entry name" value="STAS_dom_sf"/>
</dbReference>
<dbReference type="AlphaFoldDB" id="A0A193BY18"/>
<keyword evidence="3" id="KW-1185">Reference proteome</keyword>
<dbReference type="EMBL" id="CP016174">
    <property type="protein sequence ID" value="ANN17063.1"/>
    <property type="molecule type" value="Genomic_DNA"/>
</dbReference>
<evidence type="ECO:0000313" key="3">
    <source>
        <dbReference type="Proteomes" id="UP000093695"/>
    </source>
</evidence>
<dbReference type="eggNOG" id="COG1366">
    <property type="taxonomic scope" value="Bacteria"/>
</dbReference>
<proteinExistence type="predicted"/>
<evidence type="ECO:0000259" key="1">
    <source>
        <dbReference type="PROSITE" id="PS50801"/>
    </source>
</evidence>
<dbReference type="STRING" id="31958.SD37_16355"/>
<dbReference type="InterPro" id="IPR058548">
    <property type="entry name" value="MlaB-like_STAS"/>
</dbReference>
<name>A0A193BY18_AMYOR</name>
<dbReference type="InterPro" id="IPR002645">
    <property type="entry name" value="STAS_dom"/>
</dbReference>
<dbReference type="KEGG" id="aori:SD37_16355"/>
<sequence length="120" mass="13018">MTSLCTTHTAEGAPGRLRLRVRRPTRGTAVVEVGGEVDLGTAPRLWELLSERPHGNGAKLIVDLSEVGFFGAAGVRVLQRAHLLGDETGTRFYVFPGACCSVRRLLDLCDDVTLRTLEKS</sequence>
<dbReference type="Proteomes" id="UP000093695">
    <property type="component" value="Chromosome"/>
</dbReference>
<dbReference type="PROSITE" id="PS50801">
    <property type="entry name" value="STAS"/>
    <property type="match status" value="1"/>
</dbReference>
<dbReference type="Gene3D" id="3.30.750.24">
    <property type="entry name" value="STAS domain"/>
    <property type="match status" value="1"/>
</dbReference>
<protein>
    <recommendedName>
        <fullName evidence="1">STAS domain-containing protein</fullName>
    </recommendedName>
</protein>
<dbReference type="CDD" id="cd07043">
    <property type="entry name" value="STAS_anti-anti-sigma_factors"/>
    <property type="match status" value="1"/>
</dbReference>
<feature type="domain" description="STAS" evidence="1">
    <location>
        <begin position="27"/>
        <end position="78"/>
    </location>
</feature>
<accession>A0A193BY18</accession>
<evidence type="ECO:0000313" key="2">
    <source>
        <dbReference type="EMBL" id="ANN17063.1"/>
    </source>
</evidence>
<dbReference type="SUPFAM" id="SSF52091">
    <property type="entry name" value="SpoIIaa-like"/>
    <property type="match status" value="1"/>
</dbReference>
<reference evidence="2 3" key="1">
    <citation type="journal article" date="2015" name="Genome Announc.">
        <title>Draft Genome Sequence of Norvancomycin-Producing Strain Amycolatopsis orientalis CPCC200066.</title>
        <authorList>
            <person name="Lei X."/>
            <person name="Yuan F."/>
            <person name="Shi Y."/>
            <person name="Li X."/>
            <person name="Wang L."/>
            <person name="Hong B."/>
        </authorList>
    </citation>
    <scope>NUCLEOTIDE SEQUENCE [LARGE SCALE GENOMIC DNA]</scope>
    <source>
        <strain evidence="2 3">B-37</strain>
    </source>
</reference>
<organism evidence="2 3">
    <name type="scientific">Amycolatopsis orientalis</name>
    <name type="common">Nocardia orientalis</name>
    <dbReference type="NCBI Taxonomy" id="31958"/>
    <lineage>
        <taxon>Bacteria</taxon>
        <taxon>Bacillati</taxon>
        <taxon>Actinomycetota</taxon>
        <taxon>Actinomycetes</taxon>
        <taxon>Pseudonocardiales</taxon>
        <taxon>Pseudonocardiaceae</taxon>
        <taxon>Amycolatopsis</taxon>
    </lineage>
</organism>